<dbReference type="AlphaFoldDB" id="A0AAW5R4K8"/>
<feature type="domain" description="Hydantoinase/oxoprolinase N-terminal" evidence="2">
    <location>
        <begin position="18"/>
        <end position="199"/>
    </location>
</feature>
<dbReference type="InterPro" id="IPR045079">
    <property type="entry name" value="Oxoprolinase-like"/>
</dbReference>
<dbReference type="Proteomes" id="UP001320898">
    <property type="component" value="Unassembled WGS sequence"/>
</dbReference>
<name>A0AAW5R4K8_9HYPH</name>
<evidence type="ECO:0000259" key="1">
    <source>
        <dbReference type="Pfam" id="PF01968"/>
    </source>
</evidence>
<dbReference type="PANTHER" id="PTHR11365:SF23">
    <property type="entry name" value="HYPOTHETICAL 5-OXOPROLINASE (EUROFUNG)-RELATED"/>
    <property type="match status" value="1"/>
</dbReference>
<dbReference type="RefSeq" id="WP_261617904.1">
    <property type="nucleotide sequence ID" value="NZ_JALIDZ010000011.1"/>
</dbReference>
<keyword evidence="5" id="KW-1185">Reference proteome</keyword>
<dbReference type="PANTHER" id="PTHR11365">
    <property type="entry name" value="5-OXOPROLINASE RELATED"/>
    <property type="match status" value="1"/>
</dbReference>
<evidence type="ECO:0000259" key="3">
    <source>
        <dbReference type="Pfam" id="PF19278"/>
    </source>
</evidence>
<feature type="domain" description="Acetophenone carboxylase-like C-terminal" evidence="3">
    <location>
        <begin position="520"/>
        <end position="687"/>
    </location>
</feature>
<feature type="domain" description="Hydantoinase A/oxoprolinase" evidence="1">
    <location>
        <begin position="220"/>
        <end position="507"/>
    </location>
</feature>
<dbReference type="GO" id="GO:0006749">
    <property type="term" value="P:glutathione metabolic process"/>
    <property type="evidence" value="ECO:0007669"/>
    <property type="project" value="TreeGrafter"/>
</dbReference>
<dbReference type="GO" id="GO:0005829">
    <property type="term" value="C:cytosol"/>
    <property type="evidence" value="ECO:0007669"/>
    <property type="project" value="TreeGrafter"/>
</dbReference>
<dbReference type="Pfam" id="PF01968">
    <property type="entry name" value="Hydantoinase_A"/>
    <property type="match status" value="1"/>
</dbReference>
<evidence type="ECO:0000313" key="5">
    <source>
        <dbReference type="Proteomes" id="UP001320898"/>
    </source>
</evidence>
<sequence length="696" mass="73959">MDNQQNPVARKAPAKPWRIGVDIGGTFTDMILVDAAGDMFVFKEPSVPSNPAEGVLATLASAERYFRFGQSEILAGCDLFIHGSTVATNTVLEHKGAKVGLITTEGFRDSLEIRRGIRFHQWDHRAPYPEVLVPRYLRRPVAGRIDSKGGERIPLDREALARALDELAGDGVESLAVALLNAYVNPVHEKAAAEVVAEKGGFDWLSVSTDIAPILGEYERTSTTVLNAYIAPRVVTYLETLNEALQNRGLRRPLLLVQSNGGMVSVDQVTDRPVNLVLSGPAAGVGALNLISETSGDNLISMEIGGTSCDVMMLVGGHVAVGDELIIDEYHVSIPSIEVHTVGAGGGTIASVDAAGMLVVGPQGAGANPGPACYGLGGTEPTATDAQLVLGRLAAGPIGGEGSIVLDAQKAHQVVESKIAKPLGLDKTSAAAGIVRLLEQHLLHAVERISTERGYDPKNFTLVAAGGAGPLHGASVGRMIGCKSVCIPRLAGAFCALGMLHSNLRQDFFQVLYPVRLEDAGPLIAKIFTELGHKAIAALARQGFEESAVVLKSEADLRYQGQLSSVRIAFDPEAFDTAQVRASFEGEYRRQFGHTQPEGAIEITALRVAGIGTIPPLMPAARTAATGKPKPLEVRDVYINDEEMWQPTPVYDGRDLTPGVRLSGPLIVREPTTTVLVSGRDRLFVDAADNFVIELN</sequence>
<reference evidence="4 5" key="1">
    <citation type="submission" date="2022-04" db="EMBL/GenBank/DDBJ databases">
        <authorList>
            <person name="Ye Y.-Q."/>
            <person name="Du Z.-J."/>
        </authorList>
    </citation>
    <scope>NUCLEOTIDE SEQUENCE [LARGE SCALE GENOMIC DNA]</scope>
    <source>
        <strain evidence="4 5">A6E488</strain>
    </source>
</reference>
<dbReference type="Pfam" id="PF19278">
    <property type="entry name" value="Hydant_A_C"/>
    <property type="match status" value="1"/>
</dbReference>
<dbReference type="InterPro" id="IPR002821">
    <property type="entry name" value="Hydantoinase_A"/>
</dbReference>
<accession>A0AAW5R4K8</accession>
<protein>
    <submittedName>
        <fullName evidence="4">Hydantoinase/oxoprolinase family protein</fullName>
    </submittedName>
</protein>
<evidence type="ECO:0000259" key="2">
    <source>
        <dbReference type="Pfam" id="PF05378"/>
    </source>
</evidence>
<organism evidence="4 5">
    <name type="scientific">Microbaculum marinisediminis</name>
    <dbReference type="NCBI Taxonomy" id="2931392"/>
    <lineage>
        <taxon>Bacteria</taxon>
        <taxon>Pseudomonadati</taxon>
        <taxon>Pseudomonadota</taxon>
        <taxon>Alphaproteobacteria</taxon>
        <taxon>Hyphomicrobiales</taxon>
        <taxon>Tepidamorphaceae</taxon>
        <taxon>Microbaculum</taxon>
    </lineage>
</organism>
<dbReference type="GO" id="GO:0017168">
    <property type="term" value="F:5-oxoprolinase (ATP-hydrolyzing) activity"/>
    <property type="evidence" value="ECO:0007669"/>
    <property type="project" value="TreeGrafter"/>
</dbReference>
<dbReference type="InterPro" id="IPR008040">
    <property type="entry name" value="Hydant_A_N"/>
</dbReference>
<dbReference type="InterPro" id="IPR049517">
    <property type="entry name" value="ACX-like_C"/>
</dbReference>
<dbReference type="EMBL" id="JALIDZ010000011">
    <property type="protein sequence ID" value="MCT8974320.1"/>
    <property type="molecule type" value="Genomic_DNA"/>
</dbReference>
<evidence type="ECO:0000313" key="4">
    <source>
        <dbReference type="EMBL" id="MCT8974320.1"/>
    </source>
</evidence>
<proteinExistence type="predicted"/>
<dbReference type="Pfam" id="PF05378">
    <property type="entry name" value="Hydant_A_N"/>
    <property type="match status" value="1"/>
</dbReference>
<comment type="caution">
    <text evidence="4">The sequence shown here is derived from an EMBL/GenBank/DDBJ whole genome shotgun (WGS) entry which is preliminary data.</text>
</comment>
<gene>
    <name evidence="4" type="ORF">MUB46_20830</name>
</gene>